<keyword evidence="1" id="KW-0472">Membrane</keyword>
<dbReference type="AlphaFoldDB" id="A0A193LDU6"/>
<reference evidence="2 3" key="1">
    <citation type="submission" date="2016-06" db="EMBL/GenBank/DDBJ databases">
        <title>Complete genome sequence of a deep-branching marine Gamma Proteobacterium Woeseia oceani type strain XK5.</title>
        <authorList>
            <person name="Mu D."/>
            <person name="Du Z."/>
        </authorList>
    </citation>
    <scope>NUCLEOTIDE SEQUENCE [LARGE SCALE GENOMIC DNA]</scope>
    <source>
        <strain evidence="2 3">XK5</strain>
    </source>
</reference>
<organism evidence="2 3">
    <name type="scientific">Woeseia oceani</name>
    <dbReference type="NCBI Taxonomy" id="1548547"/>
    <lineage>
        <taxon>Bacteria</taxon>
        <taxon>Pseudomonadati</taxon>
        <taxon>Pseudomonadota</taxon>
        <taxon>Gammaproteobacteria</taxon>
        <taxon>Woeseiales</taxon>
        <taxon>Woeseiaceae</taxon>
        <taxon>Woeseia</taxon>
    </lineage>
</organism>
<keyword evidence="1" id="KW-0812">Transmembrane</keyword>
<protein>
    <recommendedName>
        <fullName evidence="4">DUF2798 domain-containing protein</fullName>
    </recommendedName>
</protein>
<sequence length="74" mass="7969">MRIPSRYAPLLFSALLSAIMVAIVSAFVLVISQGLHAGFAAQWLRSCLTTWPVAFPTVAVVAPLVRDLVGRMTV</sequence>
<evidence type="ECO:0000313" key="2">
    <source>
        <dbReference type="EMBL" id="ANO50682.1"/>
    </source>
</evidence>
<dbReference type="InterPro" id="IPR021529">
    <property type="entry name" value="DUF2798"/>
</dbReference>
<dbReference type="STRING" id="1548547.BA177_05190"/>
<name>A0A193LDU6_9GAMM</name>
<evidence type="ECO:0000256" key="1">
    <source>
        <dbReference type="SAM" id="Phobius"/>
    </source>
</evidence>
<feature type="transmembrane region" description="Helical" evidence="1">
    <location>
        <begin position="43"/>
        <end position="65"/>
    </location>
</feature>
<gene>
    <name evidence="2" type="ORF">BA177_05190</name>
</gene>
<feature type="transmembrane region" description="Helical" evidence="1">
    <location>
        <begin position="7"/>
        <end position="31"/>
    </location>
</feature>
<dbReference type="Proteomes" id="UP000092695">
    <property type="component" value="Chromosome"/>
</dbReference>
<evidence type="ECO:0008006" key="4">
    <source>
        <dbReference type="Google" id="ProtNLM"/>
    </source>
</evidence>
<dbReference type="KEGG" id="woc:BA177_05190"/>
<keyword evidence="3" id="KW-1185">Reference proteome</keyword>
<dbReference type="EMBL" id="CP016268">
    <property type="protein sequence ID" value="ANO50682.1"/>
    <property type="molecule type" value="Genomic_DNA"/>
</dbReference>
<proteinExistence type="predicted"/>
<dbReference type="Pfam" id="PF11391">
    <property type="entry name" value="DUF2798"/>
    <property type="match status" value="1"/>
</dbReference>
<evidence type="ECO:0000313" key="3">
    <source>
        <dbReference type="Proteomes" id="UP000092695"/>
    </source>
</evidence>
<keyword evidence="1" id="KW-1133">Transmembrane helix</keyword>
<accession>A0A193LDU6</accession>